<evidence type="ECO:0000313" key="3">
    <source>
        <dbReference type="Proteomes" id="UP001281761"/>
    </source>
</evidence>
<evidence type="ECO:0000313" key="2">
    <source>
        <dbReference type="EMBL" id="KAK2949825.1"/>
    </source>
</evidence>
<dbReference type="Proteomes" id="UP001281761">
    <property type="component" value="Unassembled WGS sequence"/>
</dbReference>
<accession>A0ABQ9XI16</accession>
<keyword evidence="3" id="KW-1185">Reference proteome</keyword>
<comment type="caution">
    <text evidence="2">The sequence shown here is derived from an EMBL/GenBank/DDBJ whole genome shotgun (WGS) entry which is preliminary data.</text>
</comment>
<feature type="region of interest" description="Disordered" evidence="1">
    <location>
        <begin position="1707"/>
        <end position="1749"/>
    </location>
</feature>
<name>A0ABQ9XI16_9EUKA</name>
<evidence type="ECO:0008006" key="4">
    <source>
        <dbReference type="Google" id="ProtNLM"/>
    </source>
</evidence>
<reference evidence="2 3" key="1">
    <citation type="journal article" date="2022" name="bioRxiv">
        <title>Genomics of Preaxostyla Flagellates Illuminates Evolutionary Transitions and the Path Towards Mitochondrial Loss.</title>
        <authorList>
            <person name="Novak L.V.F."/>
            <person name="Treitli S.C."/>
            <person name="Pyrih J."/>
            <person name="Halakuc P."/>
            <person name="Pipaliya S.V."/>
            <person name="Vacek V."/>
            <person name="Brzon O."/>
            <person name="Soukal P."/>
            <person name="Eme L."/>
            <person name="Dacks J.B."/>
            <person name="Karnkowska A."/>
            <person name="Elias M."/>
            <person name="Hampl V."/>
        </authorList>
    </citation>
    <scope>NUCLEOTIDE SEQUENCE [LARGE SCALE GENOMIC DNA]</scope>
    <source>
        <strain evidence="2">NAU3</strain>
        <tissue evidence="2">Gut</tissue>
    </source>
</reference>
<protein>
    <recommendedName>
        <fullName evidence="4">Transmembrane protein</fullName>
    </recommendedName>
</protein>
<dbReference type="EMBL" id="JARBJD010000148">
    <property type="protein sequence ID" value="KAK2949825.1"/>
    <property type="molecule type" value="Genomic_DNA"/>
</dbReference>
<feature type="compositionally biased region" description="Acidic residues" evidence="1">
    <location>
        <begin position="1725"/>
        <end position="1734"/>
    </location>
</feature>
<evidence type="ECO:0000256" key="1">
    <source>
        <dbReference type="SAM" id="MobiDB-lite"/>
    </source>
</evidence>
<feature type="compositionally biased region" description="Basic and acidic residues" evidence="1">
    <location>
        <begin position="1707"/>
        <end position="1720"/>
    </location>
</feature>
<sequence length="1749" mass="191554">MCNVVEATNQDNDIFFLTGSLSDLIITNGTALFGSQSTIKLLSTVLRNVTKSHQTSPSVSLGPTRTLIWGSQFIHVSNAIEGTIVPPFSQTNRFYVQNTTFSNGYYEGKSYSTTQHLTDVSNSFVLCQFDSCSSQDDGGSLSASYSALSSNIELNLSECTFMSSKSERSGGSIAVFVDGSSEQECSLSISIKACNFLQSSCLNGNGGGFSVYTVGDSIISGTIDIIGSTFSQNSQANFGGSISSSISTTGTVSLSVDNCYFLSSDASKGGSISHEVILSTSSSFSLQNSNFLHSTAHDGGSLYFIIHNPLTILINDVTTSPSTAIHNGGFLFLLKRNSSSTDSCSITISNLQIVNCSAAESGGFLHFEEDLTNNRQDIIIFGKNIVAADCSSGSQGALFSILHVSPVKLTISNSSFQRLSTEGPGAFLFSQVPRLQNMSSSLTVKMAGVIFTNLTSKTGCLLFCDSLMGSCSIFIDLHTIQVNTFDSELSGALIHFALPKSPAAIESVIKNCTFQRNPSSKPSSLIVQTSGILCIKLTTIIDYSLSNKAMIQISEQVKLNLSFSQFINYAHRKIDHHYQFFDGSVGQDNLILCNSVLFNLHTPTCNGYVMTFDTLPDNVQTLFETCVDSSEENQFYAISDKKERYYSISTEARTIFVDDVQGVDMLMCGSTQYPCRSITYSCQSSSRSPFALSAVGAFQSTNKAVFITSPCMRLFSQRSDTTAEDYRASFAFILGPTPMLHGPNNNFELAYLIFNLETKEMDTVFFRTKQSKTVVSNILINYSGTPTIFLFFISPTTPSTDLGLQVSFHSQKLSNIVLFATNSTIPLIESSELHNLVLAGSSTLVKSSKDTTIKGSLFLALTSTQSPFHLDNSHLVLTTCHFESCEVEASSLVVVDTNSVLTLQWSSFFFCEGQEAGVVLFTETANQYDSKLEQDKFVGNTATLNTSHGTASSSLFGNDLTIRRDGLHLKILNCRSSSVFPRAVVGIAPNAKVVDLFACLLHTVFVDVIGSDTSSCGTQHTPCGSLQYSIGFTNETNEDSSKTTVFPCGHFREYDIEIGNRSVLVDGDWQTEFIVPKLTFNAMFVIRDSAIEMKKVTFDLTQQICGKFISSTSSHLVLSICSLASFPSRSTLTHPQQASLDHLFSTQFGSVRLSQFRTEGFKEYPHRSPLLNSDQTDVCFEHSTLSHLCAASATGIFTGVVHRTHFWLNNVRFEQTTTSIDCGMVCVEVKDEGRVTFEHTTFSNQAILVPLVTISLSSTTPTINQNKIVVDASSLGIEDCVGVEGVGSVLFVKNPNCVVWTLAKSENRMNLTNMKWDSFSEQRGSDSVISLFSSQIPPLSNYHIEVDRGSDRIDCGSEQIPCSSIAFAVDEIYPHRQNAVGVILLSPTDLTAQLLDTKCSLLDGLKHTLDISNLILNTNPAILVTSKFELASIVLSLPPNLERVRESIGVVQCVSGSLVVRDVVVLQTAQANMQNRNIILARDSHVEIRNCELTRITTEEAIVSLSFSESVQPSFRMRNVSFVSCQPQHTPRISLTLSTDHANIKLKSFFSEMKVDWKHPQWYKLKVGNKESSFVFDLVVHPAIWVGIGFGGLVSLFLVPWIVCTPAAFPFLLCCGCHRTKEETTARSRCCLCCRPDGGLGQRDHDPWANVVQMNGHPHHFRYSSITEIKTQTRRDSNVDRIGTGKKSFVGDALARWTDTRKMIADSEHTRRDDRREFRSHPVSSEDDASDTNSEDIFLSSESSDEEEV</sequence>
<organism evidence="2 3">
    <name type="scientific">Blattamonas nauphoetae</name>
    <dbReference type="NCBI Taxonomy" id="2049346"/>
    <lineage>
        <taxon>Eukaryota</taxon>
        <taxon>Metamonada</taxon>
        <taxon>Preaxostyla</taxon>
        <taxon>Oxymonadida</taxon>
        <taxon>Blattamonas</taxon>
    </lineage>
</organism>
<gene>
    <name evidence="2" type="ORF">BLNAU_15220</name>
</gene>
<proteinExistence type="predicted"/>